<feature type="domain" description="FHA" evidence="3">
    <location>
        <begin position="210"/>
        <end position="268"/>
    </location>
</feature>
<protein>
    <submittedName>
        <fullName evidence="4">FHA domain-containing protein</fullName>
    </submittedName>
</protein>
<dbReference type="CDD" id="cd00060">
    <property type="entry name" value="FHA"/>
    <property type="match status" value="1"/>
</dbReference>
<evidence type="ECO:0000259" key="3">
    <source>
        <dbReference type="PROSITE" id="PS50006"/>
    </source>
</evidence>
<feature type="region of interest" description="Disordered" evidence="2">
    <location>
        <begin position="148"/>
        <end position="185"/>
    </location>
</feature>
<accession>A0A4P7GNL1</accession>
<evidence type="ECO:0000313" key="5">
    <source>
        <dbReference type="Proteomes" id="UP000294894"/>
    </source>
</evidence>
<evidence type="ECO:0000256" key="1">
    <source>
        <dbReference type="ARBA" id="ARBA00022553"/>
    </source>
</evidence>
<keyword evidence="5" id="KW-1185">Reference proteome</keyword>
<dbReference type="AlphaFoldDB" id="A0A4P7GNL1"/>
<dbReference type="InterPro" id="IPR000253">
    <property type="entry name" value="FHA_dom"/>
</dbReference>
<dbReference type="KEGG" id="noy:EXE57_15420"/>
<dbReference type="InterPro" id="IPR008984">
    <property type="entry name" value="SMAD_FHA_dom_sf"/>
</dbReference>
<gene>
    <name evidence="4" type="ORF">EXE57_15420</name>
</gene>
<evidence type="ECO:0000313" key="4">
    <source>
        <dbReference type="EMBL" id="QBR93504.1"/>
    </source>
</evidence>
<dbReference type="Proteomes" id="UP000294894">
    <property type="component" value="Chromosome"/>
</dbReference>
<dbReference type="PROSITE" id="PS50006">
    <property type="entry name" value="FHA_DOMAIN"/>
    <property type="match status" value="1"/>
</dbReference>
<proteinExistence type="predicted"/>
<reference evidence="4 5" key="1">
    <citation type="submission" date="2019-03" db="EMBL/GenBank/DDBJ databases">
        <title>Three New Species of Nocardioides, Nocardioides euryhalodurans sp. nov., Nocardioides seonyuensis sp. nov. and Nocardioides eburneoflavus sp. nov., Iolated from Soil.</title>
        <authorList>
            <person name="Roh S.G."/>
            <person name="Lee C."/>
            <person name="Kim M.-K."/>
            <person name="Kim S.B."/>
        </authorList>
    </citation>
    <scope>NUCLEOTIDE SEQUENCE [LARGE SCALE GENOMIC DNA]</scope>
    <source>
        <strain evidence="4 5">MMS17-SY117</strain>
    </source>
</reference>
<dbReference type="EMBL" id="CP038267">
    <property type="protein sequence ID" value="QBR93504.1"/>
    <property type="molecule type" value="Genomic_DNA"/>
</dbReference>
<evidence type="ECO:0000256" key="2">
    <source>
        <dbReference type="SAM" id="MobiDB-lite"/>
    </source>
</evidence>
<name>A0A4P7GNL1_9ACTN</name>
<dbReference type="Pfam" id="PF00498">
    <property type="entry name" value="FHA"/>
    <property type="match status" value="1"/>
</dbReference>
<keyword evidence="1" id="KW-0597">Phosphoprotein</keyword>
<dbReference type="OrthoDB" id="5485098at2"/>
<dbReference type="RefSeq" id="WP_135079004.1">
    <property type="nucleotide sequence ID" value="NZ_CP038267.1"/>
</dbReference>
<organism evidence="4 5">
    <name type="scientific">Nocardioides euryhalodurans</name>
    <dbReference type="NCBI Taxonomy" id="2518370"/>
    <lineage>
        <taxon>Bacteria</taxon>
        <taxon>Bacillati</taxon>
        <taxon>Actinomycetota</taxon>
        <taxon>Actinomycetes</taxon>
        <taxon>Propionibacteriales</taxon>
        <taxon>Nocardioidaceae</taxon>
        <taxon>Nocardioides</taxon>
    </lineage>
</organism>
<dbReference type="SUPFAM" id="SSF49879">
    <property type="entry name" value="SMAD/FHA domain"/>
    <property type="match status" value="1"/>
</dbReference>
<dbReference type="Gene3D" id="2.60.200.20">
    <property type="match status" value="1"/>
</dbReference>
<sequence>MTGAVRSYRPGAWFGVFGEHATVLLPPTEKARVPAVWALVDDGDGFDEVLDVLIADGLRDLPGFVLVSETAGETRVVIRGAARATLATAAEEVTVEGTGATTWVERALRGVTGLRIEVGEAHPESGWLDLGDGLVRVSEVVEPVVADELPAAEPEADEASLVEPPPVEPAYDEEPATPEPTAPTEAVGVEPLVVSLLLPTGETVEVDRPVLVGRAPDASRLGEEDDPRLVTVPSPDREISATHLEVRPGEDPGSAVVTDLGSTNGSVLVQPGMPPEELQPGVAVPLLPGAVLDLGDGVAVEVVVS</sequence>